<dbReference type="Gene3D" id="3.40.50.720">
    <property type="entry name" value="NAD(P)-binding Rossmann-like Domain"/>
    <property type="match status" value="1"/>
</dbReference>
<dbReference type="KEGG" id="sls:SLINC_0008"/>
<dbReference type="STRING" id="1915.SLINC_0008"/>
<dbReference type="InterPro" id="IPR020843">
    <property type="entry name" value="ER"/>
</dbReference>
<accession>A0A1B1M1D3</accession>
<gene>
    <name evidence="3" type="ORF">SLINC_0008</name>
    <name evidence="4" type="ORF">SLINC_8584</name>
</gene>
<dbReference type="Pfam" id="PF12680">
    <property type="entry name" value="SnoaL_2"/>
    <property type="match status" value="2"/>
</dbReference>
<dbReference type="PANTHER" id="PTHR11695">
    <property type="entry name" value="ALCOHOL DEHYDROGENASE RELATED"/>
    <property type="match status" value="1"/>
</dbReference>
<dbReference type="PROSITE" id="PS01162">
    <property type="entry name" value="QOR_ZETA_CRYSTAL"/>
    <property type="match status" value="1"/>
</dbReference>
<evidence type="ECO:0000313" key="4">
    <source>
        <dbReference type="EMBL" id="ANS70808.1"/>
    </source>
</evidence>
<evidence type="ECO:0000313" key="5">
    <source>
        <dbReference type="Proteomes" id="UP000092598"/>
    </source>
</evidence>
<dbReference type="GO" id="GO:0008270">
    <property type="term" value="F:zinc ion binding"/>
    <property type="evidence" value="ECO:0007669"/>
    <property type="project" value="InterPro"/>
</dbReference>
<evidence type="ECO:0000256" key="1">
    <source>
        <dbReference type="ARBA" id="ARBA00023002"/>
    </source>
</evidence>
<dbReference type="Pfam" id="PF08240">
    <property type="entry name" value="ADH_N"/>
    <property type="match status" value="1"/>
</dbReference>
<dbReference type="InterPro" id="IPR037401">
    <property type="entry name" value="SnoaL-like"/>
</dbReference>
<dbReference type="AlphaFoldDB" id="A0A1B1M1D3"/>
<dbReference type="InterPro" id="IPR050700">
    <property type="entry name" value="YIM1/Zinc_Alcohol_DH_Fams"/>
</dbReference>
<dbReference type="EMBL" id="CP016438">
    <property type="protein sequence ID" value="ANS70808.1"/>
    <property type="molecule type" value="Genomic_DNA"/>
</dbReference>
<dbReference type="InterPro" id="IPR002364">
    <property type="entry name" value="Quin_OxRdtase/zeta-crystal_CS"/>
</dbReference>
<keyword evidence="1" id="KW-0560">Oxidoreductase</keyword>
<proteinExistence type="predicted"/>
<dbReference type="SUPFAM" id="SSF51735">
    <property type="entry name" value="NAD(P)-binding Rossmann-fold domains"/>
    <property type="match status" value="1"/>
</dbReference>
<feature type="domain" description="Enoyl reductase (ER)" evidence="2">
    <location>
        <begin position="16"/>
        <end position="316"/>
    </location>
</feature>
<name>A0A1B1M1D3_STRLN</name>
<dbReference type="InterPro" id="IPR013154">
    <property type="entry name" value="ADH-like_N"/>
</dbReference>
<protein>
    <submittedName>
        <fullName evidence="3">Dehydrogenase</fullName>
    </submittedName>
</protein>
<dbReference type="Gene3D" id="3.10.450.50">
    <property type="match status" value="2"/>
</dbReference>
<dbReference type="InterPro" id="IPR036291">
    <property type="entry name" value="NAD(P)-bd_dom_sf"/>
</dbReference>
<dbReference type="SMART" id="SM00829">
    <property type="entry name" value="PKS_ER"/>
    <property type="match status" value="1"/>
</dbReference>
<dbReference type="OrthoDB" id="3727682at2"/>
<evidence type="ECO:0000259" key="2">
    <source>
        <dbReference type="SMART" id="SM00829"/>
    </source>
</evidence>
<dbReference type="EMBL" id="CP016438">
    <property type="protein sequence ID" value="ANS62232.1"/>
    <property type="molecule type" value="Genomic_DNA"/>
</dbReference>
<dbReference type="Pfam" id="PF13602">
    <property type="entry name" value="ADH_zinc_N_2"/>
    <property type="match status" value="1"/>
</dbReference>
<keyword evidence="5" id="KW-1185">Reference proteome</keyword>
<dbReference type="InterPro" id="IPR032710">
    <property type="entry name" value="NTF2-like_dom_sf"/>
</dbReference>
<dbReference type="PATRIC" id="fig|1915.4.peg.8"/>
<evidence type="ECO:0000313" key="3">
    <source>
        <dbReference type="EMBL" id="ANS62232.1"/>
    </source>
</evidence>
<dbReference type="KEGG" id="sls:SLINC_8584"/>
<dbReference type="Proteomes" id="UP000092598">
    <property type="component" value="Chromosome"/>
</dbReference>
<sequence>MTDTETMRAISQDTYGAPDVLQETLLPKPAPGVSEILVAVHAAGVNPTDWGNRARSATIARMPLVLGWDVSGVVEAVGVGVTLFKPGDEVFGMLPYPGGVGSHAEYVTGPARVFTHKPAGIDHVQAGALPLAALTAYQALVDTAGVRAGQRVLIHAAAGGVGHLAVQIAKDRGAYVIGTASAAKHDFLRSLGADEVIDYHSVDFTEVLSDIDVVLDPISRDSAARARSVAVLRPGGTLVSILPVPVDAGELAAIAERGIRYESLLVEADQAGMQAIAALVETGALRAHVEATFPLAEAAKAHTLGETGRTTGKIVLTVRDSKAHVASQLLHDVFVLGDTAIVDRVVRPDSYIQHNPLAPDGADALKYFSGAMRQQFPQAAFEPRRIITDGDLVLLHSRYVMVPGTEGLAVFDLFRFQDGKIAEHWDVIQEVPATTASGNDMFATLSEPRTDAVGQRWFTAYHKELVTAFVDQLLVRKDLTAIDTYVGVDYHEHSPTISDGAAGLKADLGSYFDKFPQSSVTPKRVIAEGDLVAVHSHYVDTPGERGRSVIDLFRVRDARIVEHWSSEQAVPETAANDNTMF</sequence>
<organism evidence="3 5">
    <name type="scientific">Streptomyces lincolnensis</name>
    <dbReference type="NCBI Taxonomy" id="1915"/>
    <lineage>
        <taxon>Bacteria</taxon>
        <taxon>Bacillati</taxon>
        <taxon>Actinomycetota</taxon>
        <taxon>Actinomycetes</taxon>
        <taxon>Kitasatosporales</taxon>
        <taxon>Streptomycetaceae</taxon>
        <taxon>Streptomyces</taxon>
    </lineage>
</organism>
<dbReference type="PANTHER" id="PTHR11695:SF294">
    <property type="entry name" value="RETICULON-4-INTERACTING PROTEIN 1, MITOCHONDRIAL"/>
    <property type="match status" value="1"/>
</dbReference>
<dbReference type="InterPro" id="IPR011032">
    <property type="entry name" value="GroES-like_sf"/>
</dbReference>
<dbReference type="SUPFAM" id="SSF54427">
    <property type="entry name" value="NTF2-like"/>
    <property type="match status" value="2"/>
</dbReference>
<reference evidence="3 5" key="1">
    <citation type="submission" date="2016-07" db="EMBL/GenBank/DDBJ databases">
        <title>Enhancement of antibiotic productionsby engineered nitrateutilization in actinobacteria.</title>
        <authorList>
            <person name="Meng S.C."/>
        </authorList>
    </citation>
    <scope>NUCLEOTIDE SEQUENCE [LARGE SCALE GENOMIC DNA]</scope>
    <source>
        <strain evidence="3 5">NRRL 2936</strain>
    </source>
</reference>
<dbReference type="CDD" id="cd05289">
    <property type="entry name" value="MDR_like_2"/>
    <property type="match status" value="1"/>
</dbReference>
<dbReference type="GO" id="GO:0016491">
    <property type="term" value="F:oxidoreductase activity"/>
    <property type="evidence" value="ECO:0007669"/>
    <property type="project" value="UniProtKB-KW"/>
</dbReference>
<dbReference type="Gene3D" id="3.90.180.10">
    <property type="entry name" value="Medium-chain alcohol dehydrogenases, catalytic domain"/>
    <property type="match status" value="1"/>
</dbReference>
<dbReference type="SUPFAM" id="SSF50129">
    <property type="entry name" value="GroES-like"/>
    <property type="match status" value="1"/>
</dbReference>